<accession>A0A835LS46</accession>
<dbReference type="Proteomes" id="UP000631114">
    <property type="component" value="Unassembled WGS sequence"/>
</dbReference>
<evidence type="ECO:0000313" key="1">
    <source>
        <dbReference type="EMBL" id="KAF9601434.1"/>
    </source>
</evidence>
<keyword evidence="2" id="KW-1185">Reference proteome</keyword>
<comment type="caution">
    <text evidence="1">The sequence shown here is derived from an EMBL/GenBank/DDBJ whole genome shotgun (WGS) entry which is preliminary data.</text>
</comment>
<gene>
    <name evidence="1" type="ORF">IFM89_020190</name>
</gene>
<reference evidence="1 2" key="1">
    <citation type="submission" date="2020-10" db="EMBL/GenBank/DDBJ databases">
        <title>The Coptis chinensis genome and diversification of protoberbering-type alkaloids.</title>
        <authorList>
            <person name="Wang B."/>
            <person name="Shu S."/>
            <person name="Song C."/>
            <person name="Liu Y."/>
        </authorList>
    </citation>
    <scope>NUCLEOTIDE SEQUENCE [LARGE SCALE GENOMIC DNA]</scope>
    <source>
        <strain evidence="1">HL-2020</strain>
        <tissue evidence="1">Leaf</tissue>
    </source>
</reference>
<proteinExistence type="predicted"/>
<dbReference type="AlphaFoldDB" id="A0A835LS46"/>
<protein>
    <submittedName>
        <fullName evidence="1">Uncharacterized protein</fullName>
    </submittedName>
</protein>
<sequence>MGNASTFASYHGCEVLVKLSYGGSNILIYKVELEWGPNQLVFIYRHLNNMFSIRPFKYTHLRVEPVHSFGTETTGINKIDRLHPSNCAQGVAQQCTYEY</sequence>
<evidence type="ECO:0000313" key="2">
    <source>
        <dbReference type="Proteomes" id="UP000631114"/>
    </source>
</evidence>
<name>A0A835LS46_9MAGN</name>
<dbReference type="EMBL" id="JADFTS010000006">
    <property type="protein sequence ID" value="KAF9601434.1"/>
    <property type="molecule type" value="Genomic_DNA"/>
</dbReference>
<organism evidence="1 2">
    <name type="scientific">Coptis chinensis</name>
    <dbReference type="NCBI Taxonomy" id="261450"/>
    <lineage>
        <taxon>Eukaryota</taxon>
        <taxon>Viridiplantae</taxon>
        <taxon>Streptophyta</taxon>
        <taxon>Embryophyta</taxon>
        <taxon>Tracheophyta</taxon>
        <taxon>Spermatophyta</taxon>
        <taxon>Magnoliopsida</taxon>
        <taxon>Ranunculales</taxon>
        <taxon>Ranunculaceae</taxon>
        <taxon>Coptidoideae</taxon>
        <taxon>Coptis</taxon>
    </lineage>
</organism>